<accession>K0ST21</accession>
<reference evidence="1 2" key="1">
    <citation type="journal article" date="2012" name="Genome Biol.">
        <title>Genome and low-iron response of an oceanic diatom adapted to chronic iron limitation.</title>
        <authorList>
            <person name="Lommer M."/>
            <person name="Specht M."/>
            <person name="Roy A.S."/>
            <person name="Kraemer L."/>
            <person name="Andreson R."/>
            <person name="Gutowska M.A."/>
            <person name="Wolf J."/>
            <person name="Bergner S.V."/>
            <person name="Schilhabel M.B."/>
            <person name="Klostermeier U.C."/>
            <person name="Beiko R.G."/>
            <person name="Rosenstiel P."/>
            <person name="Hippler M."/>
            <person name="Laroche J."/>
        </authorList>
    </citation>
    <scope>NUCLEOTIDE SEQUENCE [LARGE SCALE GENOMIC DNA]</scope>
    <source>
        <strain evidence="1 2">CCMP1005</strain>
    </source>
</reference>
<dbReference type="EMBL" id="AGNL01009939">
    <property type="protein sequence ID" value="EJK69528.1"/>
    <property type="molecule type" value="Genomic_DNA"/>
</dbReference>
<keyword evidence="2" id="KW-1185">Reference proteome</keyword>
<gene>
    <name evidence="1" type="ORF">THAOC_09204</name>
</gene>
<organism evidence="1 2">
    <name type="scientific">Thalassiosira oceanica</name>
    <name type="common">Marine diatom</name>
    <dbReference type="NCBI Taxonomy" id="159749"/>
    <lineage>
        <taxon>Eukaryota</taxon>
        <taxon>Sar</taxon>
        <taxon>Stramenopiles</taxon>
        <taxon>Ochrophyta</taxon>
        <taxon>Bacillariophyta</taxon>
        <taxon>Coscinodiscophyceae</taxon>
        <taxon>Thalassiosirophycidae</taxon>
        <taxon>Thalassiosirales</taxon>
        <taxon>Thalassiosiraceae</taxon>
        <taxon>Thalassiosira</taxon>
    </lineage>
</organism>
<dbReference type="Proteomes" id="UP000266841">
    <property type="component" value="Unassembled WGS sequence"/>
</dbReference>
<protein>
    <submittedName>
        <fullName evidence="1">Uncharacterized protein</fullName>
    </submittedName>
</protein>
<evidence type="ECO:0000313" key="1">
    <source>
        <dbReference type="EMBL" id="EJK69528.1"/>
    </source>
</evidence>
<evidence type="ECO:0000313" key="2">
    <source>
        <dbReference type="Proteomes" id="UP000266841"/>
    </source>
</evidence>
<feature type="non-terminal residue" evidence="1">
    <location>
        <position position="250"/>
    </location>
</feature>
<proteinExistence type="predicted"/>
<dbReference type="AlphaFoldDB" id="K0ST21"/>
<name>K0ST21_THAOC</name>
<sequence length="250" mass="27259">MYHRCITDFSPSSICTRSTFFLEPCYLACSPPARPVGWLGGSSLDGITDTPGDPTVPTVQLQLPIGDSWSCSQRSQQPAASSVKTGEMKPLASSLGLVLATLPPPVDGHGYLATPRGRNIAAFQDGVDNVDNDAFKTPSTPRRDWCSHCVNRGGVCGAGWERNVTGRMITIARLASSLETLTDWYGVTIMRSWPQGNPMPFQVQEVYHQGEEITIEGHVEMKACPISGDYDIPSQECFNSFPLLFLEDQT</sequence>
<comment type="caution">
    <text evidence="1">The sequence shown here is derived from an EMBL/GenBank/DDBJ whole genome shotgun (WGS) entry which is preliminary data.</text>
</comment>
<dbReference type="OrthoDB" id="64893at2759"/>